<dbReference type="PANTHER" id="PTHR23051:SF0">
    <property type="entry name" value="SOLUTE CARRIER FAMILY 35 MEMBER F5"/>
    <property type="match status" value="1"/>
</dbReference>
<organism evidence="6 7">
    <name type="scientific">Vanilla planifolia</name>
    <name type="common">Vanilla</name>
    <dbReference type="NCBI Taxonomy" id="51239"/>
    <lineage>
        <taxon>Eukaryota</taxon>
        <taxon>Viridiplantae</taxon>
        <taxon>Streptophyta</taxon>
        <taxon>Embryophyta</taxon>
        <taxon>Tracheophyta</taxon>
        <taxon>Spermatophyta</taxon>
        <taxon>Magnoliopsida</taxon>
        <taxon>Liliopsida</taxon>
        <taxon>Asparagales</taxon>
        <taxon>Orchidaceae</taxon>
        <taxon>Vanilloideae</taxon>
        <taxon>Vanilleae</taxon>
        <taxon>Vanilla</taxon>
    </lineage>
</organism>
<feature type="transmembrane region" description="Helical" evidence="5">
    <location>
        <begin position="12"/>
        <end position="34"/>
    </location>
</feature>
<dbReference type="OrthoDB" id="5586at2759"/>
<dbReference type="GO" id="GO:0016020">
    <property type="term" value="C:membrane"/>
    <property type="evidence" value="ECO:0007669"/>
    <property type="project" value="UniProtKB-SubCell"/>
</dbReference>
<comment type="subcellular location">
    <subcellularLocation>
        <location evidence="1">Membrane</location>
        <topology evidence="1">Multi-pass membrane protein</topology>
    </subcellularLocation>
</comment>
<keyword evidence="2 5" id="KW-0812">Transmembrane</keyword>
<evidence type="ECO:0000256" key="3">
    <source>
        <dbReference type="ARBA" id="ARBA00022989"/>
    </source>
</evidence>
<accession>A0A835S5T1</accession>
<evidence type="ECO:0000256" key="1">
    <source>
        <dbReference type="ARBA" id="ARBA00004141"/>
    </source>
</evidence>
<dbReference type="PANTHER" id="PTHR23051">
    <property type="entry name" value="SOLUTE CARRIER FAMILY 35, MEMBER F5"/>
    <property type="match status" value="1"/>
</dbReference>
<evidence type="ECO:0000256" key="5">
    <source>
        <dbReference type="SAM" id="Phobius"/>
    </source>
</evidence>
<dbReference type="InterPro" id="IPR037185">
    <property type="entry name" value="EmrE-like"/>
</dbReference>
<dbReference type="Proteomes" id="UP000636800">
    <property type="component" value="Chromosome 1"/>
</dbReference>
<keyword evidence="7" id="KW-1185">Reference proteome</keyword>
<evidence type="ECO:0000256" key="4">
    <source>
        <dbReference type="ARBA" id="ARBA00023136"/>
    </source>
</evidence>
<dbReference type="SUPFAM" id="SSF103481">
    <property type="entry name" value="Multidrug resistance efflux transporter EmrE"/>
    <property type="match status" value="1"/>
</dbReference>
<keyword evidence="3 5" id="KW-1133">Transmembrane helix</keyword>
<dbReference type="EMBL" id="JADCNL010000001">
    <property type="protein sequence ID" value="KAG0497507.1"/>
    <property type="molecule type" value="Genomic_DNA"/>
</dbReference>
<evidence type="ECO:0000256" key="2">
    <source>
        <dbReference type="ARBA" id="ARBA00022692"/>
    </source>
</evidence>
<sequence>MILMEEAKLALLSFWVILDFFFNLLIFLPVAIVLDFGNLEPFHMLTWKQFGLIVSKGLLDNVLSDYLQVKATQLTSTTVATAGLSIQVPIAAVVDSFTGRAPHRLEYLGAAAVMFGFVGINIPSDAFDHPQETAPEQDAKNAILTAEIELGREIVL</sequence>
<keyword evidence="4 5" id="KW-0472">Membrane</keyword>
<name>A0A835S5T1_VANPL</name>
<comment type="caution">
    <text evidence="6">The sequence shown here is derived from an EMBL/GenBank/DDBJ whole genome shotgun (WGS) entry which is preliminary data.</text>
</comment>
<proteinExistence type="predicted"/>
<reference evidence="6 7" key="1">
    <citation type="journal article" date="2020" name="Nat. Food">
        <title>A phased Vanilla planifolia genome enables genetic improvement of flavour and production.</title>
        <authorList>
            <person name="Hasing T."/>
            <person name="Tang H."/>
            <person name="Brym M."/>
            <person name="Khazi F."/>
            <person name="Huang T."/>
            <person name="Chambers A.H."/>
        </authorList>
    </citation>
    <scope>NUCLEOTIDE SEQUENCE [LARGE SCALE GENOMIC DNA]</scope>
    <source>
        <tissue evidence="6">Leaf</tissue>
    </source>
</reference>
<evidence type="ECO:0008006" key="8">
    <source>
        <dbReference type="Google" id="ProtNLM"/>
    </source>
</evidence>
<dbReference type="AlphaFoldDB" id="A0A835S5T1"/>
<protein>
    <recommendedName>
        <fullName evidence="8">EamA domain-containing protein</fullName>
    </recommendedName>
</protein>
<evidence type="ECO:0000313" key="7">
    <source>
        <dbReference type="Proteomes" id="UP000636800"/>
    </source>
</evidence>
<evidence type="ECO:0000313" key="6">
    <source>
        <dbReference type="EMBL" id="KAG0497507.1"/>
    </source>
</evidence>
<gene>
    <name evidence="6" type="ORF">HPP92_002198</name>
</gene>